<evidence type="ECO:0000313" key="2">
    <source>
        <dbReference type="Proteomes" id="UP001596298"/>
    </source>
</evidence>
<dbReference type="PANTHER" id="PTHR11803">
    <property type="entry name" value="2-IMINOBUTANOATE/2-IMINOPROPANOATE DEAMINASE RIDA"/>
    <property type="match status" value="1"/>
</dbReference>
<sequence>MPAQQIKTDKAPIPAAPYSQGVVKNGIVQTSGQTGVDPATGALAEGLAAQTAQTFANLEAILSAGGASWDDVISMCVYLTEPEHFAEMNAAYETYLRDRLGADAVLPCRTTIMVTLANPDLLVEIDAMAVLG</sequence>
<dbReference type="EC" id="3.5.-.-" evidence="1"/>
<name>A0ABW2AH31_9MICO</name>
<keyword evidence="1" id="KW-0378">Hydrolase</keyword>
<gene>
    <name evidence="1" type="ORF">ACFQDH_13450</name>
</gene>
<proteinExistence type="predicted"/>
<comment type="caution">
    <text evidence="1">The sequence shown here is derived from an EMBL/GenBank/DDBJ whole genome shotgun (WGS) entry which is preliminary data.</text>
</comment>
<organism evidence="1 2">
    <name type="scientific">Flexivirga alba</name>
    <dbReference type="NCBI Taxonomy" id="702742"/>
    <lineage>
        <taxon>Bacteria</taxon>
        <taxon>Bacillati</taxon>
        <taxon>Actinomycetota</taxon>
        <taxon>Actinomycetes</taxon>
        <taxon>Micrococcales</taxon>
        <taxon>Dermacoccaceae</taxon>
        <taxon>Flexivirga</taxon>
    </lineage>
</organism>
<dbReference type="RefSeq" id="WP_382402101.1">
    <property type="nucleotide sequence ID" value="NZ_JBHSWH010000001.1"/>
</dbReference>
<dbReference type="GO" id="GO:0016787">
    <property type="term" value="F:hydrolase activity"/>
    <property type="evidence" value="ECO:0007669"/>
    <property type="project" value="UniProtKB-KW"/>
</dbReference>
<protein>
    <submittedName>
        <fullName evidence="1">RidA family protein</fullName>
        <ecNumber evidence="1">3.5.-.-</ecNumber>
    </submittedName>
</protein>
<dbReference type="SUPFAM" id="SSF55298">
    <property type="entry name" value="YjgF-like"/>
    <property type="match status" value="1"/>
</dbReference>
<dbReference type="Gene3D" id="3.30.1330.40">
    <property type="entry name" value="RutC-like"/>
    <property type="match status" value="1"/>
</dbReference>
<evidence type="ECO:0000313" key="1">
    <source>
        <dbReference type="EMBL" id="MFC6706237.1"/>
    </source>
</evidence>
<keyword evidence="2" id="KW-1185">Reference proteome</keyword>
<dbReference type="Proteomes" id="UP001596298">
    <property type="component" value="Unassembled WGS sequence"/>
</dbReference>
<dbReference type="CDD" id="cd00448">
    <property type="entry name" value="YjgF_YER057c_UK114_family"/>
    <property type="match status" value="1"/>
</dbReference>
<dbReference type="InterPro" id="IPR006175">
    <property type="entry name" value="YjgF/YER057c/UK114"/>
</dbReference>
<dbReference type="InterPro" id="IPR035959">
    <property type="entry name" value="RutC-like_sf"/>
</dbReference>
<accession>A0ABW2AH31</accession>
<dbReference type="Pfam" id="PF01042">
    <property type="entry name" value="Ribonuc_L-PSP"/>
    <property type="match status" value="1"/>
</dbReference>
<dbReference type="EMBL" id="JBHSWH010000001">
    <property type="protein sequence ID" value="MFC6706237.1"/>
    <property type="molecule type" value="Genomic_DNA"/>
</dbReference>
<dbReference type="PANTHER" id="PTHR11803:SF39">
    <property type="entry name" value="2-IMINOBUTANOATE_2-IMINOPROPANOATE DEAMINASE"/>
    <property type="match status" value="1"/>
</dbReference>
<reference evidence="2" key="1">
    <citation type="journal article" date="2019" name="Int. J. Syst. Evol. Microbiol.">
        <title>The Global Catalogue of Microorganisms (GCM) 10K type strain sequencing project: providing services to taxonomists for standard genome sequencing and annotation.</title>
        <authorList>
            <consortium name="The Broad Institute Genomics Platform"/>
            <consortium name="The Broad Institute Genome Sequencing Center for Infectious Disease"/>
            <person name="Wu L."/>
            <person name="Ma J."/>
        </authorList>
    </citation>
    <scope>NUCLEOTIDE SEQUENCE [LARGE SCALE GENOMIC DNA]</scope>
    <source>
        <strain evidence="2">CCUG 58127</strain>
    </source>
</reference>